<dbReference type="Gene3D" id="1.10.860.10">
    <property type="entry name" value="DNAb Helicase, Chain A"/>
    <property type="match status" value="1"/>
</dbReference>
<dbReference type="AlphaFoldDB" id="A0A420R9C4"/>
<dbReference type="PROSITE" id="PS50880">
    <property type="entry name" value="TOPRIM"/>
    <property type="match status" value="1"/>
</dbReference>
<feature type="domain" description="Toprim" evidence="1">
    <location>
        <begin position="1"/>
        <end position="66"/>
    </location>
</feature>
<dbReference type="InterPro" id="IPR016136">
    <property type="entry name" value="DNA_helicase_N/primase_C"/>
</dbReference>
<dbReference type="InterPro" id="IPR034151">
    <property type="entry name" value="TOPRIM_DnaG_bac"/>
</dbReference>
<dbReference type="Proteomes" id="UP000283569">
    <property type="component" value="Unassembled WGS sequence"/>
</dbReference>
<dbReference type="GO" id="GO:0016779">
    <property type="term" value="F:nucleotidyltransferase activity"/>
    <property type="evidence" value="ECO:0007669"/>
    <property type="project" value="InterPro"/>
</dbReference>
<dbReference type="InterPro" id="IPR013173">
    <property type="entry name" value="DNA_primase_DnaG_DnaB-bd_dom"/>
</dbReference>
<dbReference type="PANTHER" id="PTHR30313:SF2">
    <property type="entry name" value="DNA PRIMASE"/>
    <property type="match status" value="1"/>
</dbReference>
<protein>
    <recommendedName>
        <fullName evidence="1">Toprim domain-containing protein</fullName>
    </recommendedName>
</protein>
<feature type="non-terminal residue" evidence="2">
    <location>
        <position position="239"/>
    </location>
</feature>
<comment type="caution">
    <text evidence="2">The sequence shown here is derived from an EMBL/GenBank/DDBJ whole genome shotgun (WGS) entry which is preliminary data.</text>
</comment>
<dbReference type="InterPro" id="IPR019475">
    <property type="entry name" value="DNA_primase_DnaB-bd"/>
</dbReference>
<dbReference type="EMBL" id="MRDB01000489">
    <property type="protein sequence ID" value="RKL13624.1"/>
    <property type="molecule type" value="Genomic_DNA"/>
</dbReference>
<dbReference type="PANTHER" id="PTHR30313">
    <property type="entry name" value="DNA PRIMASE"/>
    <property type="match status" value="1"/>
</dbReference>
<feature type="non-terminal residue" evidence="2">
    <location>
        <position position="1"/>
    </location>
</feature>
<dbReference type="Pfam" id="PF10410">
    <property type="entry name" value="DnaB_bind"/>
    <property type="match status" value="1"/>
</dbReference>
<dbReference type="Pfam" id="PF13155">
    <property type="entry name" value="Toprim_2"/>
    <property type="match status" value="1"/>
</dbReference>
<proteinExistence type="predicted"/>
<dbReference type="Pfam" id="PF08278">
    <property type="entry name" value="DnaG_DnaB_bind"/>
    <property type="match status" value="1"/>
</dbReference>
<organism evidence="2 3">
    <name type="scientific">Gibberella intermedia</name>
    <name type="common">Bulb rot disease fungus</name>
    <name type="synonym">Fusarium proliferatum</name>
    <dbReference type="NCBI Taxonomy" id="948311"/>
    <lineage>
        <taxon>Eukaryota</taxon>
        <taxon>Fungi</taxon>
        <taxon>Dikarya</taxon>
        <taxon>Ascomycota</taxon>
        <taxon>Pezizomycotina</taxon>
        <taxon>Sordariomycetes</taxon>
        <taxon>Hypocreomycetidae</taxon>
        <taxon>Hypocreales</taxon>
        <taxon>Nectriaceae</taxon>
        <taxon>Fusarium</taxon>
        <taxon>Fusarium fujikuroi species complex</taxon>
    </lineage>
</organism>
<reference evidence="2 3" key="1">
    <citation type="journal article" date="2018" name="Sci. Rep.">
        <title>Characterisation of pathogen-specific regions and novel effector candidates in Fusarium oxysporum f. sp. cepae.</title>
        <authorList>
            <person name="Armitage A.D."/>
            <person name="Taylor A."/>
            <person name="Sobczyk M.K."/>
            <person name="Baxter L."/>
            <person name="Greenfield B.P."/>
            <person name="Bates H.J."/>
            <person name="Wilson F."/>
            <person name="Jackson A.C."/>
            <person name="Ott S."/>
            <person name="Harrison R.J."/>
            <person name="Clarkson J.P."/>
        </authorList>
    </citation>
    <scope>NUCLEOTIDE SEQUENCE [LARGE SCALE GENOMIC DNA]</scope>
    <source>
        <strain evidence="2 3">Fp_A8</strain>
    </source>
</reference>
<dbReference type="GO" id="GO:0006269">
    <property type="term" value="P:DNA replication, synthesis of primer"/>
    <property type="evidence" value="ECO:0007669"/>
    <property type="project" value="InterPro"/>
</dbReference>
<sequence length="239" mass="25391">VGITTAVGTLGTAVTADHVQLMFKATDDVTFCFDGDKAGRRAAWGAVEAVLPVMTDGRSASFMMLPEGMDPDEAAHAEGGDRFRERLAAAVPLSEFLFAELVKSVDMASIEGRAKLAKKAMPLIEQIPEGVYRELMRARLSDLTGAPTPPPPSVKAPSLAERTPIRQAIALLLRNPRLASQLPVSRAFRAVPRPGAALLAEMLEYANLNPDATTAAVLDYFGDRDEASALHTLAAAALP</sequence>
<dbReference type="InterPro" id="IPR050219">
    <property type="entry name" value="DnaG_primase"/>
</dbReference>
<dbReference type="CDD" id="cd03364">
    <property type="entry name" value="TOPRIM_DnaG_primases"/>
    <property type="match status" value="1"/>
</dbReference>
<dbReference type="SUPFAM" id="SSF56731">
    <property type="entry name" value="DNA primase core"/>
    <property type="match status" value="1"/>
</dbReference>
<gene>
    <name evidence="2" type="ORF">BFJ72_g15403</name>
</gene>
<evidence type="ECO:0000259" key="1">
    <source>
        <dbReference type="PROSITE" id="PS50880"/>
    </source>
</evidence>
<dbReference type="SUPFAM" id="SSF117023">
    <property type="entry name" value="DNA primase DnaG, C-terminal domain"/>
    <property type="match status" value="1"/>
</dbReference>
<dbReference type="Gene3D" id="3.40.1360.10">
    <property type="match status" value="1"/>
</dbReference>
<accession>A0A420R9C4</accession>
<dbReference type="GO" id="GO:0005737">
    <property type="term" value="C:cytoplasm"/>
    <property type="evidence" value="ECO:0007669"/>
    <property type="project" value="TreeGrafter"/>
</dbReference>
<dbReference type="Gene3D" id="1.20.50.20">
    <property type="entry name" value="DnaG, RNA polymerase domain, helical bundle"/>
    <property type="match status" value="1"/>
</dbReference>
<name>A0A420R9C4_GIBIN</name>
<dbReference type="InterPro" id="IPR006171">
    <property type="entry name" value="TOPRIM_dom"/>
</dbReference>
<evidence type="ECO:0000313" key="3">
    <source>
        <dbReference type="Proteomes" id="UP000283569"/>
    </source>
</evidence>
<evidence type="ECO:0000313" key="2">
    <source>
        <dbReference type="EMBL" id="RKL13624.1"/>
    </source>
</evidence>